<keyword evidence="4" id="KW-0964">Secreted</keyword>
<evidence type="ECO:0000256" key="3">
    <source>
        <dbReference type="ARBA" id="ARBA00004613"/>
    </source>
</evidence>
<evidence type="ECO:0000256" key="9">
    <source>
        <dbReference type="SAM" id="Phobius"/>
    </source>
</evidence>
<evidence type="ECO:0000256" key="7">
    <source>
        <dbReference type="ARBA" id="ARBA00023237"/>
    </source>
</evidence>
<accession>A0A835T3G5</accession>
<sequence>MFVVDGGSTVTIERAVFVGLPATGAVSTTSSMLAVRESEVLLQNAVFTNIGISLSATVTVSADPFTPGSSSKLTVRNTTWRSLGHVEPDPAAISSYQQGRIAALVGSGAVLELGEGVVISDVALVGADKDTGKPADSLFSFDTAGATFTVSPSVQLDAEAVKAGAVITVPVASGDTIDANSAWFPYLSYGAIIVANDITLSLSDVALQAGLQLHGTGATVRLSNMTMGKLTLDTPGLTPLTLRDLTLAGLELPTFNNAVVDISSVVVTSQQEQRSALITAVNGSRISLTDVTISGVSVALDGIVVDRDSAVLVNADSGTNVTVTRLAVSGVDWAPPNDNGYFSETQLMRVANRSTLAVVDSSFSQISSCGTVFRALDGSLLQLLRVNISDVDVSAAVEKRAVVWVEGGSRLVATDTALRRINGSTSSSGIALNVIDPGAVALFGFTLDGVYGPNSAAIQLLLKNSTAPITLTGLTIRNVTTASALKVSEPGSQITVQDSVFEDCVSNAGGTFALLGCNSDNSTMQLQLLNVTFNHNTGGNEGGGVQTRMCHVLVRDSTFTRNAASNQGGAIVLRQGSLTLENTSFVSNVLTSADGTNGGAVYAEQCAVSITGSTFTRNAAMGDGGRGGGLFMGGSRATITRSTFFANSASFQGGGLAAYQTWLKLNDSAVAGNTAPLGGGVSMIDALPMETLLQYTAPASPLSAASPPPPPSLPPLPPSPPPSPAANLTSGNVAQTTLSDVFFAEIVNTTFTQNSCNNGLLTGGGGLYVRELVNRWNVLVYKCTFVSNSCPKGGAMQSQYLQRTYVVRSEFRLNRASIAGGAVEMTPSNDFGSYLLIQENQFVNNTAKGLGGAVQANSAMAEVAYNNFTGNGDSTIDMHGGAFYAESCKLVPGMPPSTANLDFRFNTWDSNQAQTGGAISARMCNITMYREVFVNNFARWGGGAVEAVNTPQTSLTTTQLNEVTMRNNTARQSGGALSVIGTGLMVLHSTFDGNGASIVGGGINAVDSSPSALRVLKRKTVPYYTPEEEYFLRVYMDNSTFANNTADQGGGAVYVDSCSVAVQNSWFDGNVAGDGIPNDDWSDSGGALMAVTAWSNMYLASSNFTNNKAIGGPAGAILLVGTTCIIDTCNFRNSFASTSGGAIAAADRLRNDSNAYNVPNLVITSSEFTDNVARRENGGALLTQGMNATTFATTFKRNAAGGNGGGVAFINNLDAGFMGNIFEGNSADQYGGAAYVINTPIVSVLTSYFGNNRANRTGGALSVISCNCTLTAQSVFEGNWVGGRGGAMHLQPVDNDDGNTNALAESADCVGHFLATIRRLITPEGLALLGTVDKRVETYNATIAYDGGSLQHMTIGQFGRGGWRLPTPIVSAPGQITGFDASVILAEGSSVKLAPGSAFAFGDWDRFTVEMDGSGTRLVYLDGAVRTPLSPGEVAVLAPGSALTVLTNSMALLPTNTSMGLTNGGTTWKLLNGTVLAADNTTAAISIVPGARARIGLPGEADIVSDWNRYVLWTYSGGSYLYDVVAGSARALLGASVNVANGSPLVRHRAADTKLATPMSITTSADPINGGEVWALSNGTTLDIRGSSIAVSALLANGSTVQIRRGSTIAPSKWAGYTLALSSDSPATLLTLSSVLNGVDVSSAVLMGSVVSLPEGSAISRLTSAMAMLPAGTLISPDGGSWALNNGSTLAATGGNVAAVLVLPAGTTVALSDVDVFTVGPSEWNRYSLWTGTMGTLLHNTSSGEVIVVSDSAAVSMMRAAPLTWHSDKAVVGREATVSVSAGTWTLGGSLSGSFSVGGSVVAVSSVLSRDSRIAMPNGTTLTSADWYRYLVWMASDGTYLFDSLALSSSKLPDGTVVTLTGNSIIFPHDSGTVVTPAGGQTLTVQPGAWQLSGSGSASPSGDVKAVVVVPAEGSSIAVGGPAGAGGALPLVPRVGSSVVWISKNGSQLVDSALAVTYRLVTGSSIQLAAGSLLLDHDSATSVMSGAVNVTVQQAPTGSQAWSFTDGRTLSIGNSTAMLALAPAPLSSVAFNNPTTVPITSSGRSAVWAGRYGTLLYSHDVEGSYSLADGSVVSVAANTSLSVHVSMRPVLVYWDSPDNFTVSGREWVLANGTRVQVGDGWNEVDDSQFVTHVPSITTLPDEISRSCSADFTNSVYHKDGFSYDYAALEDLMDPWLQPTFETNVAPQVAAAANDLPLADTAGFNATLLISGYTVPAFDNAGRPIGATVTCTATTAPPATSRARGLSTLLVDVIARGNVADMKGGAMVVDGGHGRVLLDGLVFYNNSVVRGDGGALALYQDDDQLNMQLEVFITSSNFSNNTALSGMGGALSLIADNMHQQVSVTNTTVDGNQAAMGGGILLSHNISAVFNNSIISNNQGNASAMQEGASANVANDRNVGSGGGIMATRCNELLLTHGTRVQNNTASARGGGISVVSCALATVNSTTLVGNRAQSAGAIYFYNSLPVAGTYKPDDPVGAMIAVVAKSNFTDNVAVPAPDAVLLSEGFGGGIYARSHVSTLLADSYFKGNNASLQGGSIFIESVCDLRDTSWFLQRNKTTVTAFTSASVSFANTVQALQVVRPKGCWGTVVYLPQFYNNEALLSGGALFSSHPEALSLSCNDANATHASSNRPIDYGNFSEPYLAGRVTETMKMASFQVLDNKVVATCYRQELESLDVNTTDLTGNTLSTLVVNDNRAKGYGYLIAIVPSKLRIINVNWTGNTSNMAGSDTSSSAINNVWPVAGGSLDGLLGSASADAGVMALDGGSGGGGNSLTAGTLAEAPFFRSWPGSVFDNDTQTDRRTVNYHITTLSNKPLDLSILLLDALDQVASENTTLRQAQVRARYLNSSNGCFAELLGGIEGVARNGTAIMSAMRLRALKGDNYSIQFKVEDSIFSGTVEPLTINVSVPACSIGEVPRDNGFLCQKCDPRSFSLWQDTEPLVNCTYPNLSDITCQPCPDGAECPGGAVVVPMQGYWQSAANSTFMNACPNSQACRDGDSDMQDMLITCQEWWYSRPAGFNYTAYINLVLNLTTATDSFDSFDALTLSGSYFNASNPDDLCVLWGLPYDHPASYARKQCASGYSGNLCAVCISVDGRHYTGKGDFSCNECFSRTVSILVAVSGFVANVVTVLVTVVLTFMADYTEDEDMAIGDLIKVLIVHIQFFCIVTRLNINWPTSVSGFTGLLSALTGAVSEVYSPSCLLDAGASPSEMARIDQLAAIITPLVVVIVVAASWMVRYGMFNFRKLAGGQTGHEHIKDMRTIEEYKQDRASRVAQRRLAEEHLCEEEAVGTYGEEEFDMALEDGSQQGEDGLDLHAGDMEGQRPSQMVREMRRRMMAEHQADRESAAAAAAEDGGDLVGDDKAGQRGHEDDSAVVEAATVGLVMEENEDDVEGRGAAMPPPPAAPRPPPMAPPPLPQGAALRDQSPANSEADAQPNTPGAADGIAAAAASSAAMSDPGLMQLGAPGLPPLAPRGSGTGISPPSMSGAAAGPQGAAGQAAAAGGLMIPNRRPSVGGLKTGTSIKTGRSRVSFDDQALSGGTPRSENGTPSLRNIAMANASTESAGLVPPAPASTQRTSFRAAAAAGLALGAIHNAAYNSDSGFSTPTGRDRRPPSLPTIPSLSRTKAEAAVAAAKGACDADSGSTSAEGLDITAEGGDIETGEGRHGANCRALPAAPKVAAGPSRLNAHGRNVRSSGSGRAVEAAPDSSGSADPLVQGSESGPGSFGAKGPGSFGAKGPGSFGAKAPGSFGAKAAGSFGSKPTGMERRTSSMLAMKRRLTASTVWVRNFFKYDEEGVEEGEVRWASLANIDRTMTWWRQVLLVVMIACFILYPAWAQATLMIFACYYLDDGSGAYPEYQLAQWGKGYWLLNMNQECYAGEHAALWIPIGVVCIIIICLGIPLLTFMVTFMHRTTLHTVHVVQTYGFLYRRYNYDRYYWWEAVMQLQTLLLVIVDVFGRVLVVYQQAVLLMIVLMLIMWSNMFYQPLKHEILDQMSSMSLAVLSFTVALGLFFVPPTDRKDPVTPVASAAIGGLILAMNIALLIYFVYVMVTHGREAITRGVTRARERMLVATSKMQMGLTVVRDRMSNGAHKLRAITSRSLTTVQSKMRHVSVRRRSGSNGSSGLLPVAPTSK</sequence>
<evidence type="ECO:0000256" key="8">
    <source>
        <dbReference type="SAM" id="MobiDB-lite"/>
    </source>
</evidence>
<keyword evidence="9" id="KW-1133">Transmembrane helix</keyword>
<feature type="compositionally biased region" description="Pro residues" evidence="8">
    <location>
        <begin position="706"/>
        <end position="724"/>
    </location>
</feature>
<dbReference type="PANTHER" id="PTHR11319">
    <property type="entry name" value="G PROTEIN-COUPLED RECEPTOR-RELATED"/>
    <property type="match status" value="1"/>
</dbReference>
<feature type="transmembrane region" description="Helical" evidence="9">
    <location>
        <begin position="3933"/>
        <end position="3953"/>
    </location>
</feature>
<comment type="subcellular location">
    <subcellularLocation>
        <location evidence="1">Cell envelope</location>
    </subcellularLocation>
    <subcellularLocation>
        <location evidence="2">Cell outer membrane</location>
    </subcellularLocation>
    <subcellularLocation>
        <location evidence="3">Secreted</location>
    </subcellularLocation>
</comment>
<feature type="transmembrane region" description="Helical" evidence="9">
    <location>
        <begin position="3817"/>
        <end position="3845"/>
    </location>
</feature>
<feature type="compositionally biased region" description="Pro residues" evidence="8">
    <location>
        <begin position="3396"/>
        <end position="3414"/>
    </location>
</feature>
<feature type="compositionally biased region" description="Low complexity" evidence="8">
    <location>
        <begin position="3484"/>
        <end position="3501"/>
    </location>
</feature>
<keyword evidence="6 9" id="KW-0472">Membrane</keyword>
<feature type="compositionally biased region" description="Gly residues" evidence="8">
    <location>
        <begin position="3721"/>
        <end position="3737"/>
    </location>
</feature>
<feature type="region of interest" description="Disordered" evidence="8">
    <location>
        <begin position="700"/>
        <end position="730"/>
    </location>
</feature>
<name>A0A835T3G5_CHLIN</name>
<dbReference type="GO" id="GO:0005576">
    <property type="term" value="C:extracellular region"/>
    <property type="evidence" value="ECO:0007669"/>
    <property type="project" value="UniProtKB-SubCell"/>
</dbReference>
<feature type="compositionally biased region" description="Basic and acidic residues" evidence="8">
    <location>
        <begin position="3333"/>
        <end position="3343"/>
    </location>
</feature>
<evidence type="ECO:0000313" key="11">
    <source>
        <dbReference type="Proteomes" id="UP000650467"/>
    </source>
</evidence>
<keyword evidence="9" id="KW-0812">Transmembrane</keyword>
<proteinExistence type="predicted"/>
<feature type="region of interest" description="Disordered" evidence="8">
    <location>
        <begin position="3333"/>
        <end position="3372"/>
    </location>
</feature>
<dbReference type="OrthoDB" id="547223at2759"/>
<feature type="transmembrane region" description="Helical" evidence="9">
    <location>
        <begin position="3114"/>
        <end position="3138"/>
    </location>
</feature>
<dbReference type="InterPro" id="IPR011050">
    <property type="entry name" value="Pectin_lyase_fold/virulence"/>
</dbReference>
<feature type="region of interest" description="Disordered" evidence="8">
    <location>
        <begin position="3595"/>
        <end position="3617"/>
    </location>
</feature>
<feature type="transmembrane region" description="Helical" evidence="9">
    <location>
        <begin position="3215"/>
        <end position="3234"/>
    </location>
</feature>
<dbReference type="InterPro" id="IPR006626">
    <property type="entry name" value="PbH1"/>
</dbReference>
<evidence type="ECO:0000256" key="2">
    <source>
        <dbReference type="ARBA" id="ARBA00004442"/>
    </source>
</evidence>
<dbReference type="SMART" id="SM00710">
    <property type="entry name" value="PbH1"/>
    <property type="match status" value="15"/>
</dbReference>
<feature type="region of interest" description="Disordered" evidence="8">
    <location>
        <begin position="3678"/>
        <end position="3737"/>
    </location>
</feature>
<feature type="compositionally biased region" description="Polar residues" evidence="8">
    <location>
        <begin position="3538"/>
        <end position="3547"/>
    </location>
</feature>
<feature type="compositionally biased region" description="Polar residues" evidence="8">
    <location>
        <begin position="3595"/>
        <end position="3604"/>
    </location>
</feature>
<dbReference type="InterPro" id="IPR003368">
    <property type="entry name" value="POMP_repeat"/>
</dbReference>
<evidence type="ECO:0000256" key="5">
    <source>
        <dbReference type="ARBA" id="ARBA00022729"/>
    </source>
</evidence>
<dbReference type="PANTHER" id="PTHR11319:SF35">
    <property type="entry name" value="OUTER MEMBRANE PROTEIN PMPC-RELATED"/>
    <property type="match status" value="1"/>
</dbReference>
<evidence type="ECO:0000256" key="4">
    <source>
        <dbReference type="ARBA" id="ARBA00022525"/>
    </source>
</evidence>
<feature type="region of interest" description="Disordered" evidence="8">
    <location>
        <begin position="3385"/>
        <end position="3439"/>
    </location>
</feature>
<evidence type="ECO:0000256" key="6">
    <source>
        <dbReference type="ARBA" id="ARBA00023136"/>
    </source>
</evidence>
<feature type="region of interest" description="Disordered" evidence="8">
    <location>
        <begin position="3455"/>
        <end position="3547"/>
    </location>
</feature>
<dbReference type="Pfam" id="PF02415">
    <property type="entry name" value="Chlam_PMP"/>
    <property type="match status" value="1"/>
</dbReference>
<keyword evidence="5" id="KW-0732">Signal</keyword>
<protein>
    <submittedName>
        <fullName evidence="10">Uncharacterized protein</fullName>
    </submittedName>
</protein>
<gene>
    <name evidence="10" type="ORF">HXX76_005692</name>
</gene>
<dbReference type="EMBL" id="JAEHOC010000010">
    <property type="protein sequence ID" value="KAG2438083.1"/>
    <property type="molecule type" value="Genomic_DNA"/>
</dbReference>
<feature type="transmembrane region" description="Helical" evidence="9">
    <location>
        <begin position="3879"/>
        <end position="3904"/>
    </location>
</feature>
<keyword evidence="11" id="KW-1185">Reference proteome</keyword>
<evidence type="ECO:0000313" key="10">
    <source>
        <dbReference type="EMBL" id="KAG2438083.1"/>
    </source>
</evidence>
<feature type="compositionally biased region" description="Basic and acidic residues" evidence="8">
    <location>
        <begin position="3357"/>
        <end position="3369"/>
    </location>
</feature>
<comment type="caution">
    <text evidence="10">The sequence shown here is derived from an EMBL/GenBank/DDBJ whole genome shotgun (WGS) entry which is preliminary data.</text>
</comment>
<organism evidence="10 11">
    <name type="scientific">Chlamydomonas incerta</name>
    <dbReference type="NCBI Taxonomy" id="51695"/>
    <lineage>
        <taxon>Eukaryota</taxon>
        <taxon>Viridiplantae</taxon>
        <taxon>Chlorophyta</taxon>
        <taxon>core chlorophytes</taxon>
        <taxon>Chlorophyceae</taxon>
        <taxon>CS clade</taxon>
        <taxon>Chlamydomonadales</taxon>
        <taxon>Chlamydomonadaceae</taxon>
        <taxon>Chlamydomonas</taxon>
    </lineage>
</organism>
<dbReference type="Proteomes" id="UP000650467">
    <property type="component" value="Unassembled WGS sequence"/>
</dbReference>
<evidence type="ECO:0000256" key="1">
    <source>
        <dbReference type="ARBA" id="ARBA00004196"/>
    </source>
</evidence>
<feature type="transmembrane region" description="Helical" evidence="9">
    <location>
        <begin position="3959"/>
        <end position="3980"/>
    </location>
</feature>
<feature type="transmembrane region" description="Helical" evidence="9">
    <location>
        <begin position="3992"/>
        <end position="4010"/>
    </location>
</feature>
<feature type="transmembrane region" description="Helical" evidence="9">
    <location>
        <begin position="4022"/>
        <end position="4047"/>
    </location>
</feature>
<keyword evidence="7" id="KW-0998">Cell outer membrane</keyword>
<feature type="region of interest" description="Disordered" evidence="8">
    <location>
        <begin position="4107"/>
        <end position="4130"/>
    </location>
</feature>
<dbReference type="SUPFAM" id="SSF51126">
    <property type="entry name" value="Pectin lyase-like"/>
    <property type="match status" value="5"/>
</dbReference>
<reference evidence="10" key="1">
    <citation type="journal article" date="2020" name="bioRxiv">
        <title>Comparative genomics of Chlamydomonas.</title>
        <authorList>
            <person name="Craig R.J."/>
            <person name="Hasan A.R."/>
            <person name="Ness R.W."/>
            <person name="Keightley P.D."/>
        </authorList>
    </citation>
    <scope>NUCLEOTIDE SEQUENCE</scope>
    <source>
        <strain evidence="10">SAG 7.73</strain>
    </source>
</reference>